<dbReference type="RefSeq" id="WP_188901305.1">
    <property type="nucleotide sequence ID" value="NZ_BMKS01000008.1"/>
</dbReference>
<comment type="caution">
    <text evidence="8">The sequence shown here is derived from an EMBL/GenBank/DDBJ whole genome shotgun (WGS) entry which is preliminary data.</text>
</comment>
<dbReference type="AlphaFoldDB" id="A0A8J2ZCD5"/>
<dbReference type="SMART" id="SM00382">
    <property type="entry name" value="AAA"/>
    <property type="match status" value="1"/>
</dbReference>
<feature type="region of interest" description="Disordered" evidence="6">
    <location>
        <begin position="345"/>
        <end position="370"/>
    </location>
</feature>
<dbReference type="Pfam" id="PF00005">
    <property type="entry name" value="ABC_tran"/>
    <property type="match status" value="1"/>
</dbReference>
<dbReference type="InterPro" id="IPR027417">
    <property type="entry name" value="P-loop_NTPase"/>
</dbReference>
<keyword evidence="9" id="KW-1185">Reference proteome</keyword>
<keyword evidence="3" id="KW-0813">Transport</keyword>
<dbReference type="GO" id="GO:0005886">
    <property type="term" value="C:plasma membrane"/>
    <property type="evidence" value="ECO:0007669"/>
    <property type="project" value="UniProtKB-SubCell"/>
</dbReference>
<dbReference type="InterPro" id="IPR003439">
    <property type="entry name" value="ABC_transporter-like_ATP-bd"/>
</dbReference>
<dbReference type="PROSITE" id="PS50893">
    <property type="entry name" value="ABC_TRANSPORTER_2"/>
    <property type="match status" value="1"/>
</dbReference>
<accession>A0A8J2ZCD5</accession>
<feature type="domain" description="ABC transporter" evidence="7">
    <location>
        <begin position="8"/>
        <end position="257"/>
    </location>
</feature>
<dbReference type="CDD" id="cd03257">
    <property type="entry name" value="ABC_NikE_OppD_transporters"/>
    <property type="match status" value="1"/>
</dbReference>
<dbReference type="PANTHER" id="PTHR43776:SF7">
    <property type="entry name" value="D,D-DIPEPTIDE TRANSPORT ATP-BINDING PROTEIN DDPF-RELATED"/>
    <property type="match status" value="1"/>
</dbReference>
<dbReference type="FunFam" id="3.40.50.300:FF:000016">
    <property type="entry name" value="Oligopeptide ABC transporter ATP-binding component"/>
    <property type="match status" value="1"/>
</dbReference>
<keyword evidence="4" id="KW-0547">Nucleotide-binding</keyword>
<dbReference type="InterPro" id="IPR003593">
    <property type="entry name" value="AAA+_ATPase"/>
</dbReference>
<name>A0A8J2ZCD5_9PROT</name>
<dbReference type="EMBL" id="BMKS01000008">
    <property type="protein sequence ID" value="GGG39063.1"/>
    <property type="molecule type" value="Genomic_DNA"/>
</dbReference>
<organism evidence="8 9">
    <name type="scientific">Caldovatus sediminis</name>
    <dbReference type="NCBI Taxonomy" id="2041189"/>
    <lineage>
        <taxon>Bacteria</taxon>
        <taxon>Pseudomonadati</taxon>
        <taxon>Pseudomonadota</taxon>
        <taxon>Alphaproteobacteria</taxon>
        <taxon>Acetobacterales</taxon>
        <taxon>Roseomonadaceae</taxon>
        <taxon>Caldovatus</taxon>
    </lineage>
</organism>
<evidence type="ECO:0000256" key="5">
    <source>
        <dbReference type="ARBA" id="ARBA00022840"/>
    </source>
</evidence>
<dbReference type="GO" id="GO:0055085">
    <property type="term" value="P:transmembrane transport"/>
    <property type="evidence" value="ECO:0007669"/>
    <property type="project" value="UniProtKB-ARBA"/>
</dbReference>
<dbReference type="InterPro" id="IPR013563">
    <property type="entry name" value="Oligopep_ABC_C"/>
</dbReference>
<dbReference type="InterPro" id="IPR017871">
    <property type="entry name" value="ABC_transporter-like_CS"/>
</dbReference>
<comment type="subcellular location">
    <subcellularLocation>
        <location evidence="1">Cell inner membrane</location>
        <topology evidence="1">Peripheral membrane protein</topology>
    </subcellularLocation>
</comment>
<evidence type="ECO:0000259" key="7">
    <source>
        <dbReference type="PROSITE" id="PS50893"/>
    </source>
</evidence>
<dbReference type="PROSITE" id="PS00211">
    <property type="entry name" value="ABC_TRANSPORTER_1"/>
    <property type="match status" value="1"/>
</dbReference>
<dbReference type="GO" id="GO:0005524">
    <property type="term" value="F:ATP binding"/>
    <property type="evidence" value="ECO:0007669"/>
    <property type="project" value="UniProtKB-KW"/>
</dbReference>
<evidence type="ECO:0000256" key="1">
    <source>
        <dbReference type="ARBA" id="ARBA00004417"/>
    </source>
</evidence>
<dbReference type="GO" id="GO:0016887">
    <property type="term" value="F:ATP hydrolysis activity"/>
    <property type="evidence" value="ECO:0007669"/>
    <property type="project" value="InterPro"/>
</dbReference>
<evidence type="ECO:0000256" key="2">
    <source>
        <dbReference type="ARBA" id="ARBA00005417"/>
    </source>
</evidence>
<feature type="compositionally biased region" description="Low complexity" evidence="6">
    <location>
        <begin position="346"/>
        <end position="370"/>
    </location>
</feature>
<dbReference type="Proteomes" id="UP000597507">
    <property type="component" value="Unassembled WGS sequence"/>
</dbReference>
<keyword evidence="5 8" id="KW-0067">ATP-binding</keyword>
<dbReference type="PANTHER" id="PTHR43776">
    <property type="entry name" value="TRANSPORT ATP-BINDING PROTEIN"/>
    <property type="match status" value="1"/>
</dbReference>
<evidence type="ECO:0000256" key="4">
    <source>
        <dbReference type="ARBA" id="ARBA00022741"/>
    </source>
</evidence>
<evidence type="ECO:0000256" key="6">
    <source>
        <dbReference type="SAM" id="MobiDB-lite"/>
    </source>
</evidence>
<dbReference type="NCBIfam" id="TIGR01727">
    <property type="entry name" value="oligo_HPY"/>
    <property type="match status" value="1"/>
</dbReference>
<evidence type="ECO:0000256" key="3">
    <source>
        <dbReference type="ARBA" id="ARBA00022448"/>
    </source>
</evidence>
<comment type="similarity">
    <text evidence="2">Belongs to the ABC transporter superfamily.</text>
</comment>
<sequence length="370" mass="39371">MSTAAPLLELDGLVKHFPVRDALGRRRGAVRAVDGVSLAVPEGSVLAIVGESGCGKSTLGRLALRLIEPDAGTVRFAGEDLGALSPRALRARRRDMQLIFQDPFASLDPRMTVEDAVAEPLRLHGIVPRAKERERVAELLARVGLRPEHARRWPHEFSGGQRQRIAIARALASGPRLVIGDEPVSALDVSVQAQVINLLQDLIRDLGLTFVLISHDLAVVRHVADRVAVMYLGRIVEEGPAEAVFAAPRHPYTRALLAAVPGQGRAAAPPIEGDVPSPIAPPPGCRFHPRCSFAEALCRELDPELAGGAAHRAACHLQDRLPPAVAPAEADTGGERLRRLQSFFRAGPAQQAPAATGTTEAQPEPSGASA</sequence>
<dbReference type="Gene3D" id="3.40.50.300">
    <property type="entry name" value="P-loop containing nucleotide triphosphate hydrolases"/>
    <property type="match status" value="1"/>
</dbReference>
<dbReference type="Pfam" id="PF08352">
    <property type="entry name" value="oligo_HPY"/>
    <property type="match status" value="1"/>
</dbReference>
<reference evidence="8 9" key="1">
    <citation type="journal article" date="2014" name="Int. J. Syst. Evol. Microbiol.">
        <title>Complete genome sequence of Corynebacterium casei LMG S-19264T (=DSM 44701T), isolated from a smear-ripened cheese.</title>
        <authorList>
            <consortium name="US DOE Joint Genome Institute (JGI-PGF)"/>
            <person name="Walter F."/>
            <person name="Albersmeier A."/>
            <person name="Kalinowski J."/>
            <person name="Ruckert C."/>
        </authorList>
    </citation>
    <scope>NUCLEOTIDE SEQUENCE [LARGE SCALE GENOMIC DNA]</scope>
    <source>
        <strain evidence="8 9">CGMCC 1.16330</strain>
    </source>
</reference>
<protein>
    <submittedName>
        <fullName evidence="8">ABC transporter ATP-binding protein</fullName>
    </submittedName>
</protein>
<gene>
    <name evidence="8" type="ORF">GCM10010964_28310</name>
</gene>
<dbReference type="GO" id="GO:0015833">
    <property type="term" value="P:peptide transport"/>
    <property type="evidence" value="ECO:0007669"/>
    <property type="project" value="InterPro"/>
</dbReference>
<proteinExistence type="inferred from homology"/>
<evidence type="ECO:0000313" key="9">
    <source>
        <dbReference type="Proteomes" id="UP000597507"/>
    </source>
</evidence>
<dbReference type="InterPro" id="IPR050319">
    <property type="entry name" value="ABC_transp_ATP-bind"/>
</dbReference>
<evidence type="ECO:0000313" key="8">
    <source>
        <dbReference type="EMBL" id="GGG39063.1"/>
    </source>
</evidence>
<dbReference type="SUPFAM" id="SSF52540">
    <property type="entry name" value="P-loop containing nucleoside triphosphate hydrolases"/>
    <property type="match status" value="1"/>
</dbReference>